<proteinExistence type="predicted"/>
<dbReference type="RefSeq" id="WP_188773787.1">
    <property type="nucleotide sequence ID" value="NZ_BMMB01000001.1"/>
</dbReference>
<dbReference type="EMBL" id="JAVDQH010000008">
    <property type="protein sequence ID" value="MDR6244376.1"/>
    <property type="molecule type" value="Genomic_DNA"/>
</dbReference>
<protein>
    <recommendedName>
        <fullName evidence="3">DUF429 domain-containing protein</fullName>
    </recommendedName>
</protein>
<sequence length="279" mass="32303">MSGRASLFHTYIGIDYSGAEKPDSRIKGLAVAVAREDEPFQLSLPPVSNHRSIPPVAAAKQALWSRRLVYEWLLHELYYSDKRIIVGLDHGLSYPLSQLQRLGLQDWDTFLQWSQRTWQTSRLTMKQSKEQADYINSTDKRLVEREFIPSTKSVTDLDRVSGMQGAVSYSTHTGLPWIYRLRKWQRRGLKIHFWPYDGLVVPEDRHVITEAYPSLYRRRIQPDSAYEPLSEHERDAAYIANWLQARDRAGALMPYLELATLSQQEQQLALLEGWVLGCL</sequence>
<dbReference type="Proteomes" id="UP001185028">
    <property type="component" value="Unassembled WGS sequence"/>
</dbReference>
<gene>
    <name evidence="1" type="ORF">JOC58_002269</name>
</gene>
<organism evidence="1 2">
    <name type="scientific">Paenibacillus hunanensis</name>
    <dbReference type="NCBI Taxonomy" id="539262"/>
    <lineage>
        <taxon>Bacteria</taxon>
        <taxon>Bacillati</taxon>
        <taxon>Bacillota</taxon>
        <taxon>Bacilli</taxon>
        <taxon>Bacillales</taxon>
        <taxon>Paenibacillaceae</taxon>
        <taxon>Paenibacillus</taxon>
    </lineage>
</organism>
<evidence type="ECO:0000313" key="1">
    <source>
        <dbReference type="EMBL" id="MDR6244376.1"/>
    </source>
</evidence>
<accession>A0ABU1IYP4</accession>
<keyword evidence="2" id="KW-1185">Reference proteome</keyword>
<evidence type="ECO:0000313" key="2">
    <source>
        <dbReference type="Proteomes" id="UP001185028"/>
    </source>
</evidence>
<comment type="caution">
    <text evidence="1">The sequence shown here is derived from an EMBL/GenBank/DDBJ whole genome shotgun (WGS) entry which is preliminary data.</text>
</comment>
<name>A0ABU1IYP4_9BACL</name>
<evidence type="ECO:0008006" key="3">
    <source>
        <dbReference type="Google" id="ProtNLM"/>
    </source>
</evidence>
<reference evidence="1 2" key="1">
    <citation type="submission" date="2023-07" db="EMBL/GenBank/DDBJ databases">
        <title>Genomic Encyclopedia of Type Strains, Phase IV (KMG-IV): sequencing the most valuable type-strain genomes for metagenomic binning, comparative biology and taxonomic classification.</title>
        <authorList>
            <person name="Goeker M."/>
        </authorList>
    </citation>
    <scope>NUCLEOTIDE SEQUENCE [LARGE SCALE GENOMIC DNA]</scope>
    <source>
        <strain evidence="1 2">DSM 22170</strain>
    </source>
</reference>